<evidence type="ECO:0000313" key="1">
    <source>
        <dbReference type="EMBL" id="MFC4133658.1"/>
    </source>
</evidence>
<protein>
    <submittedName>
        <fullName evidence="1">Extracellular solute-binding protein</fullName>
    </submittedName>
</protein>
<sequence length="555" mass="58409">MSSELSRRSVFRAIGLGATAVAVPSLISACGDGTSGGGVGNAGTEQAAWPTYTAAKVPTPDLPGDGNDVQNGYTKYPSEVGNATSGKPGDGSVVKAVVITYGTPPGPKETNKFLQAVNEALGIDLQLTVVPDADYQAKMATLMAGDDLPDIMNIGGGYILPREADFVASKCADLSEFLSGDAVKAYPNLANIPTRAWKDMGRVKGRIMGVPVERPAPGNIFFANREMWKGAGVDEAAFTSGSWTSSDLLTAAKALTKDKKYALGASKSGNFGLGVHAPAWGAPNLWKNDGTSFVSYFATPEFKQAVAFMRDLYAAGVYYPDALTVSQVDAKTQFAGQITGSLTDGFGAYSSMIPAAKGAYTVAPALPYVGGSAGGKLFAARSVFGYTVLKKAAPDRIKLLLRVLDFLAAPFGTKEYELIHYGVEGAHFTRDAAGNPVQTDLWKGGENKTNLPITYLCDAPQVLFYPGVSPDAIALMHAFEKKTAPNLVRNPAYGLVSDTASKSEAAIRKTITDVLNAVVMGRSSLDDWDAAVKRYKADGGDKIGEEYAKEYAASK</sequence>
<dbReference type="EMBL" id="JBHSAY010000013">
    <property type="protein sequence ID" value="MFC4133658.1"/>
    <property type="molecule type" value="Genomic_DNA"/>
</dbReference>
<dbReference type="Proteomes" id="UP001595816">
    <property type="component" value="Unassembled WGS sequence"/>
</dbReference>
<dbReference type="RefSeq" id="WP_253750659.1">
    <property type="nucleotide sequence ID" value="NZ_JAMZDZ010000001.1"/>
</dbReference>
<reference evidence="2" key="1">
    <citation type="journal article" date="2019" name="Int. J. Syst. Evol. Microbiol.">
        <title>The Global Catalogue of Microorganisms (GCM) 10K type strain sequencing project: providing services to taxonomists for standard genome sequencing and annotation.</title>
        <authorList>
            <consortium name="The Broad Institute Genomics Platform"/>
            <consortium name="The Broad Institute Genome Sequencing Center for Infectious Disease"/>
            <person name="Wu L."/>
            <person name="Ma J."/>
        </authorList>
    </citation>
    <scope>NUCLEOTIDE SEQUENCE [LARGE SCALE GENOMIC DNA]</scope>
    <source>
        <strain evidence="2">CGMCC 4.7289</strain>
    </source>
</reference>
<organism evidence="1 2">
    <name type="scientific">Hamadaea flava</name>
    <dbReference type="NCBI Taxonomy" id="1742688"/>
    <lineage>
        <taxon>Bacteria</taxon>
        <taxon>Bacillati</taxon>
        <taxon>Actinomycetota</taxon>
        <taxon>Actinomycetes</taxon>
        <taxon>Micromonosporales</taxon>
        <taxon>Micromonosporaceae</taxon>
        <taxon>Hamadaea</taxon>
    </lineage>
</organism>
<keyword evidence="2" id="KW-1185">Reference proteome</keyword>
<gene>
    <name evidence="1" type="ORF">ACFOZ4_23865</name>
</gene>
<comment type="caution">
    <text evidence="1">The sequence shown here is derived from an EMBL/GenBank/DDBJ whole genome shotgun (WGS) entry which is preliminary data.</text>
</comment>
<dbReference type="SUPFAM" id="SSF53850">
    <property type="entry name" value="Periplasmic binding protein-like II"/>
    <property type="match status" value="1"/>
</dbReference>
<accession>A0ABV8LTG8</accession>
<evidence type="ECO:0000313" key="2">
    <source>
        <dbReference type="Proteomes" id="UP001595816"/>
    </source>
</evidence>
<dbReference type="Gene3D" id="3.40.190.10">
    <property type="entry name" value="Periplasmic binding protein-like II"/>
    <property type="match status" value="1"/>
</dbReference>
<dbReference type="PROSITE" id="PS51257">
    <property type="entry name" value="PROKAR_LIPOPROTEIN"/>
    <property type="match status" value="1"/>
</dbReference>
<proteinExistence type="predicted"/>
<name>A0ABV8LTG8_9ACTN</name>